<gene>
    <name evidence="4" type="ORF">EURHEDRAFT_421470</name>
</gene>
<dbReference type="InterPro" id="IPR036770">
    <property type="entry name" value="Ankyrin_rpt-contain_sf"/>
</dbReference>
<feature type="repeat" description="ANK" evidence="3">
    <location>
        <begin position="36"/>
        <end position="68"/>
    </location>
</feature>
<keyword evidence="5" id="KW-1185">Reference proteome</keyword>
<dbReference type="PANTHER" id="PTHR24198:SF165">
    <property type="entry name" value="ANKYRIN REPEAT-CONTAINING PROTEIN-RELATED"/>
    <property type="match status" value="1"/>
</dbReference>
<dbReference type="GeneID" id="63698468"/>
<proteinExistence type="predicted"/>
<dbReference type="PROSITE" id="PS50088">
    <property type="entry name" value="ANK_REPEAT"/>
    <property type="match status" value="3"/>
</dbReference>
<feature type="repeat" description="ANK" evidence="3">
    <location>
        <begin position="69"/>
        <end position="101"/>
    </location>
</feature>
<organism evidence="4 5">
    <name type="scientific">Aspergillus ruber (strain CBS 135680)</name>
    <dbReference type="NCBI Taxonomy" id="1388766"/>
    <lineage>
        <taxon>Eukaryota</taxon>
        <taxon>Fungi</taxon>
        <taxon>Dikarya</taxon>
        <taxon>Ascomycota</taxon>
        <taxon>Pezizomycotina</taxon>
        <taxon>Eurotiomycetes</taxon>
        <taxon>Eurotiomycetidae</taxon>
        <taxon>Eurotiales</taxon>
        <taxon>Aspergillaceae</taxon>
        <taxon>Aspergillus</taxon>
        <taxon>Aspergillus subgen. Aspergillus</taxon>
    </lineage>
</organism>
<dbReference type="OrthoDB" id="4510854at2759"/>
<dbReference type="PROSITE" id="PS50297">
    <property type="entry name" value="ANK_REP_REGION"/>
    <property type="match status" value="3"/>
</dbReference>
<protein>
    <submittedName>
        <fullName evidence="4">Ankyrin</fullName>
    </submittedName>
</protein>
<evidence type="ECO:0000313" key="4">
    <source>
        <dbReference type="EMBL" id="EYE95822.1"/>
    </source>
</evidence>
<evidence type="ECO:0000256" key="1">
    <source>
        <dbReference type="ARBA" id="ARBA00022737"/>
    </source>
</evidence>
<reference evidence="5" key="1">
    <citation type="journal article" date="2014" name="Nat. Commun.">
        <title>Genomic adaptations of the halophilic Dead Sea filamentous fungus Eurotium rubrum.</title>
        <authorList>
            <person name="Kis-Papo T."/>
            <person name="Weig A.R."/>
            <person name="Riley R."/>
            <person name="Persoh D."/>
            <person name="Salamov A."/>
            <person name="Sun H."/>
            <person name="Lipzen A."/>
            <person name="Wasser S.P."/>
            <person name="Rambold G."/>
            <person name="Grigoriev I.V."/>
            <person name="Nevo E."/>
        </authorList>
    </citation>
    <scope>NUCLEOTIDE SEQUENCE [LARGE SCALE GENOMIC DNA]</scope>
    <source>
        <strain evidence="5">CBS 135680</strain>
    </source>
</reference>
<feature type="non-terminal residue" evidence="4">
    <location>
        <position position="124"/>
    </location>
</feature>
<dbReference type="PRINTS" id="PR01415">
    <property type="entry name" value="ANKYRIN"/>
</dbReference>
<evidence type="ECO:0000256" key="3">
    <source>
        <dbReference type="PROSITE-ProRule" id="PRU00023"/>
    </source>
</evidence>
<keyword evidence="2 3" id="KW-0040">ANK repeat</keyword>
<accession>A0A017SFS7</accession>
<dbReference type="EMBL" id="KK088420">
    <property type="protein sequence ID" value="EYE95822.1"/>
    <property type="molecule type" value="Genomic_DNA"/>
</dbReference>
<dbReference type="RefSeq" id="XP_040639510.1">
    <property type="nucleotide sequence ID" value="XM_040783344.1"/>
</dbReference>
<dbReference type="SUPFAM" id="SSF48403">
    <property type="entry name" value="Ankyrin repeat"/>
    <property type="match status" value="1"/>
</dbReference>
<feature type="non-terminal residue" evidence="4">
    <location>
        <position position="1"/>
    </location>
</feature>
<dbReference type="STRING" id="1388766.A0A017SFS7"/>
<feature type="repeat" description="ANK" evidence="3">
    <location>
        <begin position="102"/>
        <end position="124"/>
    </location>
</feature>
<evidence type="ECO:0000313" key="5">
    <source>
        <dbReference type="Proteomes" id="UP000019804"/>
    </source>
</evidence>
<dbReference type="HOGENOM" id="CLU_000134_18_9_1"/>
<dbReference type="Proteomes" id="UP000019804">
    <property type="component" value="Unassembled WGS sequence"/>
</dbReference>
<dbReference type="Gene3D" id="1.25.40.20">
    <property type="entry name" value="Ankyrin repeat-containing domain"/>
    <property type="match status" value="1"/>
</dbReference>
<dbReference type="SMART" id="SM00248">
    <property type="entry name" value="ANK"/>
    <property type="match status" value="3"/>
</dbReference>
<name>A0A017SFS7_ASPRC</name>
<dbReference type="InterPro" id="IPR002110">
    <property type="entry name" value="Ankyrin_rpt"/>
</dbReference>
<sequence length="124" mass="13214">DGHTPLHHGYKPLELAKILIYHGADVTRTVEKPINNGWTALHLAACWGLEDIARLLLTKGANINAKTDQGATALHTASGLGKTAMVQLLLRNGAEAEIQSNSGETALQKAVMNGSEEVVKVILK</sequence>
<evidence type="ECO:0000256" key="2">
    <source>
        <dbReference type="ARBA" id="ARBA00023043"/>
    </source>
</evidence>
<dbReference type="Pfam" id="PF12796">
    <property type="entry name" value="Ank_2"/>
    <property type="match status" value="2"/>
</dbReference>
<keyword evidence="1" id="KW-0677">Repeat</keyword>
<dbReference type="AlphaFoldDB" id="A0A017SFS7"/>
<dbReference type="PANTHER" id="PTHR24198">
    <property type="entry name" value="ANKYRIN REPEAT AND PROTEIN KINASE DOMAIN-CONTAINING PROTEIN"/>
    <property type="match status" value="1"/>
</dbReference>